<comment type="function">
    <text evidence="9">Catalyzes the transfer of a geranyl-geranyl moiety from geranyl-geranyl pyrophosphate to cysteines occuring in specific C-terminal amino acid sequences.</text>
</comment>
<dbReference type="Pfam" id="PF07711">
    <property type="entry name" value="RabGGT_insert"/>
    <property type="match status" value="1"/>
</dbReference>
<feature type="domain" description="Rab geranylgeranyltransferase alpha subunit insert-domain" evidence="11">
    <location>
        <begin position="323"/>
        <end position="418"/>
    </location>
</feature>
<evidence type="ECO:0000256" key="7">
    <source>
        <dbReference type="ARBA" id="ARBA00022737"/>
    </source>
</evidence>
<dbReference type="Proteomes" id="UP000007110">
    <property type="component" value="Unassembled WGS sequence"/>
</dbReference>
<dbReference type="OMA" id="CAWHHRC"/>
<keyword evidence="7" id="KW-0677">Repeat</keyword>
<dbReference type="OrthoDB" id="1658at2759"/>
<evidence type="ECO:0000256" key="4">
    <source>
        <dbReference type="ARBA" id="ARBA00014772"/>
    </source>
</evidence>
<dbReference type="InParanoid" id="A0A7M7N9H0"/>
<dbReference type="AlphaFoldDB" id="A0A7M7N9H0"/>
<evidence type="ECO:0000256" key="8">
    <source>
        <dbReference type="ARBA" id="ARBA00047658"/>
    </source>
</evidence>
<dbReference type="PANTHER" id="PTHR11129">
    <property type="entry name" value="PROTEIN FARNESYLTRANSFERASE ALPHA SUBUNIT/RAB GERANYLGERANYL TRANSFERASE ALPHA SUBUNIT"/>
    <property type="match status" value="1"/>
</dbReference>
<evidence type="ECO:0000256" key="1">
    <source>
        <dbReference type="ARBA" id="ARBA00002902"/>
    </source>
</evidence>
<dbReference type="InterPro" id="IPR032675">
    <property type="entry name" value="LRR_dom_sf"/>
</dbReference>
<dbReference type="Gene3D" id="3.80.10.10">
    <property type="entry name" value="Ribonuclease Inhibitor"/>
    <property type="match status" value="1"/>
</dbReference>
<dbReference type="SUPFAM" id="SSF52058">
    <property type="entry name" value="L domain-like"/>
    <property type="match status" value="1"/>
</dbReference>
<evidence type="ECO:0000256" key="10">
    <source>
        <dbReference type="SAM" id="MobiDB-lite"/>
    </source>
</evidence>
<dbReference type="RefSeq" id="XP_030831980.1">
    <property type="nucleotide sequence ID" value="XM_030976120.1"/>
</dbReference>
<comment type="function">
    <text evidence="1">Catalyzes the transfer of a geranylgeranyl moiety from geranylgeranyl diphosphate to both cysteines of Rab proteins with the C-terminal sequence -XXCC, -XCXC and -CCXX, such as RAB1A, RAB3A, RAB5A and RAB7A.</text>
</comment>
<dbReference type="PROSITE" id="PS51450">
    <property type="entry name" value="LRR"/>
    <property type="match status" value="1"/>
</dbReference>
<evidence type="ECO:0000259" key="11">
    <source>
        <dbReference type="Pfam" id="PF07711"/>
    </source>
</evidence>
<dbReference type="GO" id="GO:0097354">
    <property type="term" value="P:prenylation"/>
    <property type="evidence" value="ECO:0007669"/>
    <property type="project" value="UniProtKB-UniRule"/>
</dbReference>
<comment type="similarity">
    <text evidence="2 9">Belongs to the protein prenyltransferase subunit alpha family.</text>
</comment>
<dbReference type="EnsemblMetazoa" id="XM_030976120">
    <property type="protein sequence ID" value="XP_030831980"/>
    <property type="gene ID" value="LOC100887959"/>
</dbReference>
<protein>
    <recommendedName>
        <fullName evidence="4 9">Geranylgeranyl transferase type-2 subunit alpha</fullName>
        <ecNumber evidence="3 9">2.5.1.60</ecNumber>
    </recommendedName>
    <alternativeName>
        <fullName evidence="9">Geranylgeranyl transferase type II subunit alpha</fullName>
    </alternativeName>
</protein>
<evidence type="ECO:0000313" key="13">
    <source>
        <dbReference type="Proteomes" id="UP000007110"/>
    </source>
</evidence>
<proteinExistence type="inferred from homology"/>
<name>A0A7M7N9H0_STRPU</name>
<dbReference type="Gene3D" id="1.25.40.120">
    <property type="entry name" value="Protein prenylyltransferase"/>
    <property type="match status" value="2"/>
</dbReference>
<dbReference type="KEGG" id="spu:100887959"/>
<evidence type="ECO:0000256" key="9">
    <source>
        <dbReference type="RuleBase" id="RU367120"/>
    </source>
</evidence>
<evidence type="ECO:0000256" key="6">
    <source>
        <dbReference type="ARBA" id="ARBA00022679"/>
    </source>
</evidence>
<dbReference type="CTD" id="5875"/>
<dbReference type="GeneID" id="100887959"/>
<dbReference type="PROSITE" id="PS51147">
    <property type="entry name" value="PFTA"/>
    <property type="match status" value="3"/>
</dbReference>
<dbReference type="FunFam" id="1.25.40.120:FF:000035">
    <property type="entry name" value="Geranylgeranyl transferase type-2 subunit alpha"/>
    <property type="match status" value="1"/>
</dbReference>
<sequence>MHGRLKVKTTEEQQEAKRKEREKKLKLYTAGTQKVFEKRKKNEFDGEILEVCAQLLSANPDVYTLWNVRKETFQVLAETKTPDEMQELYDKELGFIENCLRVNPKSYGAWYHRCWVLDHTPKPDWKQELKLCTLYLEYDERNFHCWDYRRFVVAKSDVAPSDELEFTSNKISTNFSNYSSWHYRSKLLPVLHPDQEKKGRLKEDILIQGIVLVPRLVSACFKWLLKTMIDQIDACIVRKKDILIQGIVLVPRLVCACSKWLLKTMIDQIDTCIVRKKDILIQGIVLVPHLVSVCTKFCTPIASSLMAATFFICALPGEKPLGIQAVYANSALNQVMVIFSQSVNLLQQPAEVSISGSVMDGTWRNSRGSQYHSIMWIYTVSSDALRQEGERTLQVKLREDVCRSCHLDEGATECWSKDKQDASSLFTAELSDEKTEFLTTELESCQQLRELEPDNKWCLLTVILLMRALDPLKLEAEMLGCFTTILSQDTYRANYFKDLRSKFIMENAIMRYLQESSKVTESQVKQATFDASGKELTTLHHLHHLSSVHCMDLSNNDLLALNDVDLLFCVSDLKADSNKLQDISHLSGLPCLETLSLENNNISSLSQLEPLAACPNLRRLDLSGNSVCDLDLFGSKVRELLPQLTSLNKELL</sequence>
<comment type="catalytic activity">
    <reaction evidence="8 9">
        <text>geranylgeranyl diphosphate + L-cysteinyl-[protein] = S-geranylgeranyl-L-cysteinyl-[protein] + diphosphate</text>
        <dbReference type="Rhea" id="RHEA:21240"/>
        <dbReference type="Rhea" id="RHEA-COMP:10131"/>
        <dbReference type="Rhea" id="RHEA-COMP:11537"/>
        <dbReference type="ChEBI" id="CHEBI:29950"/>
        <dbReference type="ChEBI" id="CHEBI:33019"/>
        <dbReference type="ChEBI" id="CHEBI:57533"/>
        <dbReference type="ChEBI" id="CHEBI:86021"/>
        <dbReference type="EC" id="2.5.1.60"/>
    </reaction>
</comment>
<reference evidence="12" key="2">
    <citation type="submission" date="2021-01" db="UniProtKB">
        <authorList>
            <consortium name="EnsemblMetazoa"/>
        </authorList>
    </citation>
    <scope>IDENTIFICATION</scope>
</reference>
<evidence type="ECO:0000256" key="3">
    <source>
        <dbReference type="ARBA" id="ARBA00012656"/>
    </source>
</evidence>
<dbReference type="GO" id="GO:0004663">
    <property type="term" value="F:Rab geranylgeranyltransferase activity"/>
    <property type="evidence" value="ECO:0007669"/>
    <property type="project" value="UniProtKB-UniRule"/>
</dbReference>
<keyword evidence="6 9" id="KW-0808">Transferase</keyword>
<keyword evidence="5 9" id="KW-0637">Prenyltransferase</keyword>
<evidence type="ECO:0000256" key="5">
    <source>
        <dbReference type="ARBA" id="ARBA00022602"/>
    </source>
</evidence>
<accession>A0A7M7N9H0</accession>
<reference evidence="13" key="1">
    <citation type="submission" date="2015-02" db="EMBL/GenBank/DDBJ databases">
        <title>Genome sequencing for Strongylocentrotus purpuratus.</title>
        <authorList>
            <person name="Murali S."/>
            <person name="Liu Y."/>
            <person name="Vee V."/>
            <person name="English A."/>
            <person name="Wang M."/>
            <person name="Skinner E."/>
            <person name="Han Y."/>
            <person name="Muzny D.M."/>
            <person name="Worley K.C."/>
            <person name="Gibbs R.A."/>
        </authorList>
    </citation>
    <scope>NUCLEOTIDE SEQUENCE</scope>
</reference>
<organism evidence="12 13">
    <name type="scientific">Strongylocentrotus purpuratus</name>
    <name type="common">Purple sea urchin</name>
    <dbReference type="NCBI Taxonomy" id="7668"/>
    <lineage>
        <taxon>Eukaryota</taxon>
        <taxon>Metazoa</taxon>
        <taxon>Echinodermata</taxon>
        <taxon>Eleutherozoa</taxon>
        <taxon>Echinozoa</taxon>
        <taxon>Echinoidea</taxon>
        <taxon>Euechinoidea</taxon>
        <taxon>Echinacea</taxon>
        <taxon>Camarodonta</taxon>
        <taxon>Echinidea</taxon>
        <taxon>Strongylocentrotidae</taxon>
        <taxon>Strongylocentrotus</taxon>
    </lineage>
</organism>
<dbReference type="EC" id="2.5.1.60" evidence="3 9"/>
<dbReference type="GO" id="GO:0006888">
    <property type="term" value="P:endoplasmic reticulum to Golgi vesicle-mediated transport"/>
    <property type="evidence" value="ECO:0000318"/>
    <property type="project" value="GO_Central"/>
</dbReference>
<dbReference type="GO" id="GO:0005737">
    <property type="term" value="C:cytoplasm"/>
    <property type="evidence" value="ECO:0000318"/>
    <property type="project" value="GO_Central"/>
</dbReference>
<dbReference type="Pfam" id="PF14580">
    <property type="entry name" value="LRR_9"/>
    <property type="match status" value="1"/>
</dbReference>
<dbReference type="InterPro" id="IPR009087">
    <property type="entry name" value="RabGGT_asu_insert-domain"/>
</dbReference>
<dbReference type="GO" id="GO:0005968">
    <property type="term" value="C:Rab-protein geranylgeranyltransferase complex"/>
    <property type="evidence" value="ECO:0000318"/>
    <property type="project" value="GO_Central"/>
</dbReference>
<keyword evidence="13" id="KW-1185">Reference proteome</keyword>
<dbReference type="Gene3D" id="2.60.40.1130">
    <property type="entry name" value="Rab geranylgeranyltransferase alpha-subunit, insert domain"/>
    <property type="match status" value="1"/>
</dbReference>
<dbReference type="SUPFAM" id="SSF48439">
    <property type="entry name" value="Protein prenylyltransferase"/>
    <property type="match status" value="2"/>
</dbReference>
<feature type="compositionally biased region" description="Basic and acidic residues" evidence="10">
    <location>
        <begin position="8"/>
        <end position="21"/>
    </location>
</feature>
<dbReference type="Pfam" id="PF01239">
    <property type="entry name" value="PPTA"/>
    <property type="match status" value="3"/>
</dbReference>
<dbReference type="InterPro" id="IPR001611">
    <property type="entry name" value="Leu-rich_rpt"/>
</dbReference>
<dbReference type="InterPro" id="IPR002088">
    <property type="entry name" value="Prenyl_trans_a"/>
</dbReference>
<evidence type="ECO:0000256" key="2">
    <source>
        <dbReference type="ARBA" id="ARBA00006734"/>
    </source>
</evidence>
<feature type="region of interest" description="Disordered" evidence="10">
    <location>
        <begin position="1"/>
        <end position="21"/>
    </location>
</feature>
<dbReference type="PANTHER" id="PTHR11129:SF2">
    <property type="entry name" value="GERANYLGERANYL TRANSFERASE TYPE-2 SUBUNIT ALPHA"/>
    <property type="match status" value="1"/>
</dbReference>
<dbReference type="GO" id="GO:0008270">
    <property type="term" value="F:zinc ion binding"/>
    <property type="evidence" value="ECO:0007669"/>
    <property type="project" value="InterPro"/>
</dbReference>
<evidence type="ECO:0000313" key="12">
    <source>
        <dbReference type="EnsemblMetazoa" id="XP_030831980"/>
    </source>
</evidence>